<dbReference type="OMA" id="CVCSRPT"/>
<keyword evidence="2" id="KW-1185">Reference proteome</keyword>
<evidence type="ECO:0000313" key="3">
    <source>
        <dbReference type="RefSeq" id="XP_023176710.1"/>
    </source>
</evidence>
<dbReference type="InterPro" id="IPR019375">
    <property type="entry name" value="Ribosomal_bS1m"/>
</dbReference>
<dbReference type="OrthoDB" id="6020229at2759"/>
<evidence type="ECO:0000256" key="1">
    <source>
        <dbReference type="SAM" id="MobiDB-lite"/>
    </source>
</evidence>
<keyword evidence="3" id="KW-0689">Ribosomal protein</keyword>
<dbReference type="Proteomes" id="UP000504633">
    <property type="component" value="Unplaced"/>
</dbReference>
<keyword evidence="3" id="KW-0687">Ribonucleoprotein</keyword>
<gene>
    <name evidence="3" type="primary">LOC111603382</name>
</gene>
<sequence length="193" mass="21505">MSLVRKLSSYTLQSSRVCNWSRQVSATHRLFSTDGTTSDKNVSNDEPENSAKGGFARAFERYTAPAEPEVEPVDNQSFASLLRNSKFIDLGDAEGKVVSGKIFHVVGDDLYIDFGWKFHCVCARPARNGSDYVRGARVRLRVKDLELSTRFLGSEKDITILEADCQLLGLIGSPTRQTNPRTEFSAPRIENLL</sequence>
<organism evidence="2 3">
    <name type="scientific">Drosophila hydei</name>
    <name type="common">Fruit fly</name>
    <dbReference type="NCBI Taxonomy" id="7224"/>
    <lineage>
        <taxon>Eukaryota</taxon>
        <taxon>Metazoa</taxon>
        <taxon>Ecdysozoa</taxon>
        <taxon>Arthropoda</taxon>
        <taxon>Hexapoda</taxon>
        <taxon>Insecta</taxon>
        <taxon>Pterygota</taxon>
        <taxon>Neoptera</taxon>
        <taxon>Endopterygota</taxon>
        <taxon>Diptera</taxon>
        <taxon>Brachycera</taxon>
        <taxon>Muscomorpha</taxon>
        <taxon>Ephydroidea</taxon>
        <taxon>Drosophilidae</taxon>
        <taxon>Drosophila</taxon>
    </lineage>
</organism>
<dbReference type="GeneID" id="111603382"/>
<evidence type="ECO:0000313" key="2">
    <source>
        <dbReference type="Proteomes" id="UP000504633"/>
    </source>
</evidence>
<dbReference type="KEGG" id="dhe:111603382"/>
<accession>A0A6J1MI12</accession>
<feature type="region of interest" description="Disordered" evidence="1">
    <location>
        <begin position="32"/>
        <end position="52"/>
    </location>
</feature>
<proteinExistence type="predicted"/>
<dbReference type="CTD" id="28957"/>
<name>A0A6J1MI12_DROHY</name>
<dbReference type="PANTHER" id="PTHR13447:SF2">
    <property type="entry name" value="SMALL RIBOSOMAL SUBUNIT PROTEIN BS1M"/>
    <property type="match status" value="1"/>
</dbReference>
<dbReference type="GO" id="GO:0005763">
    <property type="term" value="C:mitochondrial small ribosomal subunit"/>
    <property type="evidence" value="ECO:0007669"/>
    <property type="project" value="TreeGrafter"/>
</dbReference>
<dbReference type="RefSeq" id="XP_023176710.1">
    <property type="nucleotide sequence ID" value="XM_023320942.2"/>
</dbReference>
<dbReference type="AlphaFoldDB" id="A0A6J1MI12"/>
<reference evidence="3" key="1">
    <citation type="submission" date="2025-08" db="UniProtKB">
        <authorList>
            <consortium name="RefSeq"/>
        </authorList>
    </citation>
    <scope>IDENTIFICATION</scope>
    <source>
        <strain evidence="3">15085-1641.00</strain>
        <tissue evidence="3">Whole body</tissue>
    </source>
</reference>
<dbReference type="Pfam" id="PF10246">
    <property type="entry name" value="MRP-S35"/>
    <property type="match status" value="1"/>
</dbReference>
<protein>
    <submittedName>
        <fullName evidence="3">28S ribosomal protein S28, mitochondrial</fullName>
    </submittedName>
</protein>
<dbReference type="PANTHER" id="PTHR13447">
    <property type="entry name" value="MITOCHONDRIAL 28S RIBOSOMAL PROTEIN S28"/>
    <property type="match status" value="1"/>
</dbReference>